<comment type="caution">
    <text evidence="2">The sequence shown here is derived from an EMBL/GenBank/DDBJ whole genome shotgun (WGS) entry which is preliminary data.</text>
</comment>
<organism evidence="2 3">
    <name type="scientific">Planomonospora corallina</name>
    <dbReference type="NCBI Taxonomy" id="1806052"/>
    <lineage>
        <taxon>Bacteria</taxon>
        <taxon>Bacillati</taxon>
        <taxon>Actinomycetota</taxon>
        <taxon>Actinomycetes</taxon>
        <taxon>Streptosporangiales</taxon>
        <taxon>Streptosporangiaceae</taxon>
        <taxon>Planomonospora</taxon>
    </lineage>
</organism>
<proteinExistence type="predicted"/>
<reference evidence="3" key="1">
    <citation type="journal article" date="2019" name="Int. J. Syst. Evol. Microbiol.">
        <title>The Global Catalogue of Microorganisms (GCM) 10K type strain sequencing project: providing services to taxonomists for standard genome sequencing and annotation.</title>
        <authorList>
            <consortium name="The Broad Institute Genomics Platform"/>
            <consortium name="The Broad Institute Genome Sequencing Center for Infectious Disease"/>
            <person name="Wu L."/>
            <person name="Ma J."/>
        </authorList>
    </citation>
    <scope>NUCLEOTIDE SEQUENCE [LARGE SCALE GENOMIC DNA]</scope>
    <source>
        <strain evidence="3">TBRC 4489</strain>
    </source>
</reference>
<name>A0ABV8IFL4_9ACTN</name>
<sequence>MIIGLAFVGFLAFVVINLVVGIAAVSTESAAGIGTGAVFLALIAFGGGIWLTRRPEPWAKGLGIGLMAGWALVSIVSAGFCTGLNPQMYQ</sequence>
<protein>
    <submittedName>
        <fullName evidence="2">Uncharacterized protein</fullName>
    </submittedName>
</protein>
<dbReference type="Proteomes" id="UP001595850">
    <property type="component" value="Unassembled WGS sequence"/>
</dbReference>
<gene>
    <name evidence="2" type="ORF">ACFOWE_32520</name>
</gene>
<dbReference type="RefSeq" id="WP_377294668.1">
    <property type="nucleotide sequence ID" value="NZ_JBHSBM010000075.1"/>
</dbReference>
<keyword evidence="1" id="KW-0812">Transmembrane</keyword>
<evidence type="ECO:0000313" key="3">
    <source>
        <dbReference type="Proteomes" id="UP001595850"/>
    </source>
</evidence>
<dbReference type="EMBL" id="JBHSBM010000075">
    <property type="protein sequence ID" value="MFC4063029.1"/>
    <property type="molecule type" value="Genomic_DNA"/>
</dbReference>
<keyword evidence="3" id="KW-1185">Reference proteome</keyword>
<feature type="transmembrane region" description="Helical" evidence="1">
    <location>
        <begin position="31"/>
        <end position="52"/>
    </location>
</feature>
<accession>A0ABV8IFL4</accession>
<keyword evidence="1" id="KW-0472">Membrane</keyword>
<evidence type="ECO:0000256" key="1">
    <source>
        <dbReference type="SAM" id="Phobius"/>
    </source>
</evidence>
<feature type="transmembrane region" description="Helical" evidence="1">
    <location>
        <begin position="64"/>
        <end position="85"/>
    </location>
</feature>
<evidence type="ECO:0000313" key="2">
    <source>
        <dbReference type="EMBL" id="MFC4063029.1"/>
    </source>
</evidence>
<keyword evidence="1" id="KW-1133">Transmembrane helix</keyword>